<proteinExistence type="predicted"/>
<comment type="caution">
    <text evidence="1">The sequence shown here is derived from an EMBL/GenBank/DDBJ whole genome shotgun (WGS) entry which is preliminary data.</text>
</comment>
<dbReference type="Proteomes" id="UP000789860">
    <property type="component" value="Unassembled WGS sequence"/>
</dbReference>
<protein>
    <submittedName>
        <fullName evidence="1">5895_t:CDS:1</fullName>
    </submittedName>
</protein>
<evidence type="ECO:0000313" key="2">
    <source>
        <dbReference type="Proteomes" id="UP000789860"/>
    </source>
</evidence>
<keyword evidence="2" id="KW-1185">Reference proteome</keyword>
<gene>
    <name evidence="1" type="ORF">SCALOS_LOCUS8872</name>
</gene>
<organism evidence="1 2">
    <name type="scientific">Scutellospora calospora</name>
    <dbReference type="NCBI Taxonomy" id="85575"/>
    <lineage>
        <taxon>Eukaryota</taxon>
        <taxon>Fungi</taxon>
        <taxon>Fungi incertae sedis</taxon>
        <taxon>Mucoromycota</taxon>
        <taxon>Glomeromycotina</taxon>
        <taxon>Glomeromycetes</taxon>
        <taxon>Diversisporales</taxon>
        <taxon>Gigasporaceae</taxon>
        <taxon>Scutellospora</taxon>
    </lineage>
</organism>
<reference evidence="1" key="1">
    <citation type="submission" date="2021-06" db="EMBL/GenBank/DDBJ databases">
        <authorList>
            <person name="Kallberg Y."/>
            <person name="Tangrot J."/>
            <person name="Rosling A."/>
        </authorList>
    </citation>
    <scope>NUCLEOTIDE SEQUENCE</scope>
    <source>
        <strain evidence="1">AU212A</strain>
    </source>
</reference>
<name>A0ACA9NMF4_9GLOM</name>
<dbReference type="EMBL" id="CAJVPM010025152">
    <property type="protein sequence ID" value="CAG8656669.1"/>
    <property type="molecule type" value="Genomic_DNA"/>
</dbReference>
<evidence type="ECO:0000313" key="1">
    <source>
        <dbReference type="EMBL" id="CAG8656669.1"/>
    </source>
</evidence>
<sequence>EQQQVDLQIESVLRGEPRSRQRKRIIDYEQRILSVFNNRDTYSLIDFLR</sequence>
<feature type="non-terminal residue" evidence="1">
    <location>
        <position position="49"/>
    </location>
</feature>
<feature type="non-terminal residue" evidence="1">
    <location>
        <position position="1"/>
    </location>
</feature>
<accession>A0ACA9NMF4</accession>